<evidence type="ECO:0000313" key="7">
    <source>
        <dbReference type="Proteomes" id="UP000184148"/>
    </source>
</evidence>
<dbReference type="GO" id="GO:0005524">
    <property type="term" value="F:ATP binding"/>
    <property type="evidence" value="ECO:0007669"/>
    <property type="project" value="UniProtKB-KW"/>
</dbReference>
<dbReference type="GO" id="GO:0030272">
    <property type="term" value="F:5-formyltetrahydrofolate cyclo-ligase activity"/>
    <property type="evidence" value="ECO:0007669"/>
    <property type="project" value="UniProtKB-EC"/>
</dbReference>
<keyword evidence="5" id="KW-0460">Magnesium</keyword>
<keyword evidence="5" id="KW-0479">Metal-binding</keyword>
<dbReference type="InterPro" id="IPR002698">
    <property type="entry name" value="FTHF_cligase"/>
</dbReference>
<evidence type="ECO:0000256" key="1">
    <source>
        <dbReference type="ARBA" id="ARBA00010638"/>
    </source>
</evidence>
<comment type="cofactor">
    <cofactor evidence="5">
        <name>Mg(2+)</name>
        <dbReference type="ChEBI" id="CHEBI:18420"/>
    </cofactor>
</comment>
<dbReference type="PANTHER" id="PTHR23407:SF1">
    <property type="entry name" value="5-FORMYLTETRAHYDROFOLATE CYCLO-LIGASE"/>
    <property type="match status" value="1"/>
</dbReference>
<keyword evidence="3 4" id="KW-0067">ATP-binding</keyword>
<dbReference type="OrthoDB" id="9801938at2"/>
<feature type="binding site" evidence="4">
    <location>
        <begin position="3"/>
        <end position="7"/>
    </location>
    <ligand>
        <name>ATP</name>
        <dbReference type="ChEBI" id="CHEBI:30616"/>
    </ligand>
</feature>
<evidence type="ECO:0000256" key="3">
    <source>
        <dbReference type="ARBA" id="ARBA00022840"/>
    </source>
</evidence>
<protein>
    <recommendedName>
        <fullName evidence="5">5-formyltetrahydrofolate cyclo-ligase</fullName>
        <ecNumber evidence="5">6.3.3.2</ecNumber>
    </recommendedName>
</protein>
<dbReference type="RefSeq" id="WP_073239297.1">
    <property type="nucleotide sequence ID" value="NZ_FQUY01000014.1"/>
</dbReference>
<dbReference type="PIRSF" id="PIRSF006806">
    <property type="entry name" value="FTHF_cligase"/>
    <property type="match status" value="1"/>
</dbReference>
<dbReference type="PANTHER" id="PTHR23407">
    <property type="entry name" value="ATPASE INHIBITOR/5-FORMYLTETRAHYDROFOLATE CYCLO-LIGASE"/>
    <property type="match status" value="1"/>
</dbReference>
<comment type="catalytic activity">
    <reaction evidence="5">
        <text>(6S)-5-formyl-5,6,7,8-tetrahydrofolate + ATP = (6R)-5,10-methenyltetrahydrofolate + ADP + phosphate</text>
        <dbReference type="Rhea" id="RHEA:10488"/>
        <dbReference type="ChEBI" id="CHEBI:30616"/>
        <dbReference type="ChEBI" id="CHEBI:43474"/>
        <dbReference type="ChEBI" id="CHEBI:57455"/>
        <dbReference type="ChEBI" id="CHEBI:57457"/>
        <dbReference type="ChEBI" id="CHEBI:456216"/>
        <dbReference type="EC" id="6.3.3.2"/>
    </reaction>
</comment>
<dbReference type="EC" id="6.3.3.2" evidence="5"/>
<keyword evidence="2 4" id="KW-0547">Nucleotide-binding</keyword>
<evidence type="ECO:0000313" key="6">
    <source>
        <dbReference type="EMBL" id="SHF19728.1"/>
    </source>
</evidence>
<feature type="binding site" evidence="4">
    <location>
        <position position="54"/>
    </location>
    <ligand>
        <name>substrate</name>
    </ligand>
</feature>
<reference evidence="7" key="1">
    <citation type="submission" date="2016-11" db="EMBL/GenBank/DDBJ databases">
        <authorList>
            <person name="Varghese N."/>
            <person name="Submissions S."/>
        </authorList>
    </citation>
    <scope>NUCLEOTIDE SEQUENCE [LARGE SCALE GENOMIC DNA]</scope>
    <source>
        <strain evidence="7">DSM 12395</strain>
    </source>
</reference>
<dbReference type="GO" id="GO:0009396">
    <property type="term" value="P:folic acid-containing compound biosynthetic process"/>
    <property type="evidence" value="ECO:0007669"/>
    <property type="project" value="TreeGrafter"/>
</dbReference>
<dbReference type="STRING" id="1121429.SAMN02745133_02050"/>
<comment type="similarity">
    <text evidence="1 5">Belongs to the 5-formyltetrahydrofolate cyclo-ligase family.</text>
</comment>
<organism evidence="6 7">
    <name type="scientific">Desulforamulus putei DSM 12395</name>
    <dbReference type="NCBI Taxonomy" id="1121429"/>
    <lineage>
        <taxon>Bacteria</taxon>
        <taxon>Bacillati</taxon>
        <taxon>Bacillota</taxon>
        <taxon>Clostridia</taxon>
        <taxon>Eubacteriales</taxon>
        <taxon>Peptococcaceae</taxon>
        <taxon>Desulforamulus</taxon>
    </lineage>
</organism>
<dbReference type="GO" id="GO:0046872">
    <property type="term" value="F:metal ion binding"/>
    <property type="evidence" value="ECO:0007669"/>
    <property type="project" value="UniProtKB-KW"/>
</dbReference>
<evidence type="ECO:0000256" key="5">
    <source>
        <dbReference type="RuleBase" id="RU361279"/>
    </source>
</evidence>
<dbReference type="InterPro" id="IPR037171">
    <property type="entry name" value="NagB/RpiA_transferase-like"/>
</dbReference>
<dbReference type="Gene3D" id="3.40.50.10420">
    <property type="entry name" value="NagB/RpiA/CoA transferase-like"/>
    <property type="match status" value="1"/>
</dbReference>
<keyword evidence="7" id="KW-1185">Reference proteome</keyword>
<dbReference type="Proteomes" id="UP000184148">
    <property type="component" value="Unassembled WGS sequence"/>
</dbReference>
<feature type="binding site" evidence="4">
    <location>
        <begin position="134"/>
        <end position="142"/>
    </location>
    <ligand>
        <name>ATP</name>
        <dbReference type="ChEBI" id="CHEBI:30616"/>
    </ligand>
</feature>
<evidence type="ECO:0000256" key="4">
    <source>
        <dbReference type="PIRSR" id="PIRSR006806-1"/>
    </source>
</evidence>
<gene>
    <name evidence="6" type="ORF">SAMN02745133_02050</name>
</gene>
<accession>A0A1M4ZNZ9</accession>
<keyword evidence="6" id="KW-0436">Ligase</keyword>
<dbReference type="AlphaFoldDB" id="A0A1M4ZNZ9"/>
<dbReference type="GO" id="GO:0035999">
    <property type="term" value="P:tetrahydrofolate interconversion"/>
    <property type="evidence" value="ECO:0007669"/>
    <property type="project" value="TreeGrafter"/>
</dbReference>
<sequence length="200" mass="22158">MDKKTIRKQVLAARGCLGEQEVQVNSNRIVEQLLDLECYKKAKTVMTYLDFRNEVATDLLIRHALQSGKRLTVPVVNQGDKSMLPSLLENFPDDLSAGSYGIREPGPGKIRPVPVQELDLVVVPGVAFDSRGNRLGYGGGYYDRFLPRLRPDAVTVALAYQFQLVADLSPYLGPHDQPVHIIITEKGLLNCRGARPIISC</sequence>
<feature type="binding site" evidence="4">
    <location>
        <position position="49"/>
    </location>
    <ligand>
        <name>substrate</name>
    </ligand>
</feature>
<dbReference type="EMBL" id="FQUY01000014">
    <property type="protein sequence ID" value="SHF19728.1"/>
    <property type="molecule type" value="Genomic_DNA"/>
</dbReference>
<dbReference type="SUPFAM" id="SSF100950">
    <property type="entry name" value="NagB/RpiA/CoA transferase-like"/>
    <property type="match status" value="1"/>
</dbReference>
<proteinExistence type="inferred from homology"/>
<dbReference type="NCBIfam" id="TIGR02727">
    <property type="entry name" value="MTHFS_bact"/>
    <property type="match status" value="1"/>
</dbReference>
<dbReference type="Pfam" id="PF01812">
    <property type="entry name" value="5-FTHF_cyc-lig"/>
    <property type="match status" value="1"/>
</dbReference>
<dbReference type="InterPro" id="IPR024185">
    <property type="entry name" value="FTHF_cligase-like_sf"/>
</dbReference>
<evidence type="ECO:0000256" key="2">
    <source>
        <dbReference type="ARBA" id="ARBA00022741"/>
    </source>
</evidence>
<name>A0A1M4ZNZ9_9FIRM</name>